<dbReference type="Proteomes" id="UP001380953">
    <property type="component" value="Unassembled WGS sequence"/>
</dbReference>
<reference evidence="1" key="1">
    <citation type="submission" date="2024-03" db="EMBL/GenBank/DDBJ databases">
        <title>Whole genome sequecning of epiphytes from Marcgravia umbellata leaves.</title>
        <authorList>
            <person name="Kumar G."/>
            <person name="Savka M.A."/>
        </authorList>
    </citation>
    <scope>NUCLEOTIDE SEQUENCE</scope>
    <source>
        <strain evidence="1">RIT_BL5</strain>
    </source>
</reference>
<dbReference type="EMBL" id="JBBKAR010000061">
    <property type="protein sequence ID" value="MEJ8307176.1"/>
    <property type="molecule type" value="Genomic_DNA"/>
</dbReference>
<protein>
    <submittedName>
        <fullName evidence="1">MFS transporter</fullName>
    </submittedName>
</protein>
<comment type="caution">
    <text evidence="1">The sequence shown here is derived from an EMBL/GenBank/DDBJ whole genome shotgun (WGS) entry which is preliminary data.</text>
</comment>
<proteinExistence type="predicted"/>
<organism evidence="1 2">
    <name type="scientific">Saccharibacillus sacchari</name>
    <dbReference type="NCBI Taxonomy" id="456493"/>
    <lineage>
        <taxon>Bacteria</taxon>
        <taxon>Bacillati</taxon>
        <taxon>Bacillota</taxon>
        <taxon>Bacilli</taxon>
        <taxon>Bacillales</taxon>
        <taxon>Paenibacillaceae</taxon>
        <taxon>Saccharibacillus</taxon>
    </lineage>
</organism>
<sequence>MNSLFKNRVFLVVAGADLLQQIGIWIRNMALLFYVMEQSGNNPIAVSLLTALEYLPIFLFSLIGGTFADRWNPKKTVIAGDALSAVSILLILLLVLAGLWQAVFVATVVSAIVSQFSQPSSSVLFRQHVPAEQVGSAVGITQSLMAIFTILGPILGTFIYTQLGLNASLIALIVVFLTAAGIQLLLPDAKREARSEATSALTDLKDGLRYVWERSNLRITAALFLISGLSIGLTQPLDVFLVIERLGLPKEGVQWLTASEGVGMLVGGLAAAAAAGWIGRYRRGVMTGIMLIWSALTFVEVLSVWTPLTAGARVLSGLCGAFFQVIFTAFMIQEVKQEYIGRANGVMIPMMMAGILLGTGMSGMLMNMSSLFVVYGVSSLLTLSCCLLTLRLKLDQPHHAMKSNAPENVSYTK</sequence>
<accession>A0ACC6PJW9</accession>
<name>A0ACC6PJW9_9BACL</name>
<evidence type="ECO:0000313" key="2">
    <source>
        <dbReference type="Proteomes" id="UP001380953"/>
    </source>
</evidence>
<gene>
    <name evidence="1" type="ORF">WKI47_24975</name>
</gene>
<evidence type="ECO:0000313" key="1">
    <source>
        <dbReference type="EMBL" id="MEJ8307176.1"/>
    </source>
</evidence>
<keyword evidence="2" id="KW-1185">Reference proteome</keyword>